<evidence type="ECO:0000313" key="4">
    <source>
        <dbReference type="Proteomes" id="UP001430377"/>
    </source>
</evidence>
<keyword evidence="1" id="KW-0812">Transmembrane</keyword>
<keyword evidence="1" id="KW-1133">Transmembrane helix</keyword>
<dbReference type="PANTHER" id="PTHR38138:SF1">
    <property type="entry name" value="ARCHAEAL TYPE IV PILIN N-TERMINAL DOMAIN-CONTAINING PROTEIN"/>
    <property type="match status" value="1"/>
</dbReference>
<reference evidence="3 4" key="1">
    <citation type="submission" date="2021-06" db="EMBL/GenBank/DDBJ databases">
        <title>Halomicroarcula sp. a new haloarchaeum isolated from saline soil.</title>
        <authorList>
            <person name="Duran-Viseras A."/>
            <person name="Sanchez-Porro C."/>
            <person name="Ventosa A."/>
        </authorList>
    </citation>
    <scope>NUCLEOTIDE SEQUENCE [LARGE SCALE GENOMIC DNA]</scope>
    <source>
        <strain evidence="3 4">F13</strain>
    </source>
</reference>
<dbReference type="NCBIfam" id="TIGR02537">
    <property type="entry name" value="arch_flag_Nterm"/>
    <property type="match status" value="1"/>
</dbReference>
<gene>
    <name evidence="3" type="ORF">EGH21_20270</name>
</gene>
<evidence type="ECO:0000259" key="2">
    <source>
        <dbReference type="Pfam" id="PF07790"/>
    </source>
</evidence>
<accession>A0AAW4PXM3</accession>
<proteinExistence type="predicted"/>
<dbReference type="EMBL" id="RKLR01000013">
    <property type="protein sequence ID" value="MBX0325366.1"/>
    <property type="molecule type" value="Genomic_DNA"/>
</dbReference>
<name>A0AAW4PXM3_9EURY</name>
<dbReference type="PANTHER" id="PTHR38138">
    <property type="entry name" value="VNG6441H"/>
    <property type="match status" value="1"/>
</dbReference>
<sequence>MQLRNLKALFADDDAVSPVIGVVLMVAITVILAAVIGSFVLGLGSSTSATPQASFTFDYDSGNVTIAHDGGDTLSKANLKITDSNSDDLSISGAAPSEISAGDELVSSGTYDSGETIKVVYNSPNSDKSAVLATSTAP</sequence>
<evidence type="ECO:0000256" key="1">
    <source>
        <dbReference type="SAM" id="Phobius"/>
    </source>
</evidence>
<dbReference type="InterPro" id="IPR013373">
    <property type="entry name" value="Flagellin/pilin_N_arc"/>
</dbReference>
<feature type="transmembrane region" description="Helical" evidence="1">
    <location>
        <begin position="20"/>
        <end position="43"/>
    </location>
</feature>
<comment type="caution">
    <text evidence="3">The sequence shown here is derived from an EMBL/GenBank/DDBJ whole genome shotgun (WGS) entry which is preliminary data.</text>
</comment>
<evidence type="ECO:0000313" key="3">
    <source>
        <dbReference type="EMBL" id="MBX0325366.1"/>
    </source>
</evidence>
<dbReference type="InterPro" id="IPR012859">
    <property type="entry name" value="Pilin_N_archaeal"/>
</dbReference>
<keyword evidence="1" id="KW-0472">Membrane</keyword>
<protein>
    <submittedName>
        <fullName evidence="3">Type IV pilin N-terminal domain-containing protein</fullName>
    </submittedName>
</protein>
<keyword evidence="4" id="KW-1185">Reference proteome</keyword>
<dbReference type="Pfam" id="PF07790">
    <property type="entry name" value="Pilin_N"/>
    <property type="match status" value="1"/>
</dbReference>
<dbReference type="RefSeq" id="WP_220620232.1">
    <property type="nucleotide sequence ID" value="NZ_RKLR01000013.1"/>
</dbReference>
<dbReference type="AlphaFoldDB" id="A0AAW4PXM3"/>
<dbReference type="Proteomes" id="UP001430377">
    <property type="component" value="Unassembled WGS sequence"/>
</dbReference>
<organism evidence="3 4">
    <name type="scientific">Haloarcula rubra</name>
    <dbReference type="NCBI Taxonomy" id="2487747"/>
    <lineage>
        <taxon>Archaea</taxon>
        <taxon>Methanobacteriati</taxon>
        <taxon>Methanobacteriota</taxon>
        <taxon>Stenosarchaea group</taxon>
        <taxon>Halobacteria</taxon>
        <taxon>Halobacteriales</taxon>
        <taxon>Haloarculaceae</taxon>
        <taxon>Haloarcula</taxon>
    </lineage>
</organism>
<feature type="domain" description="Archaeal Type IV pilin N-terminal" evidence="2">
    <location>
        <begin position="14"/>
        <end position="83"/>
    </location>
</feature>